<keyword evidence="9" id="KW-0479">Metal-binding</keyword>
<keyword evidence="10" id="KW-0476">Mercury</keyword>
<gene>
    <name evidence="16" type="ORF">EV664_1024</name>
</gene>
<dbReference type="GO" id="GO:0046872">
    <property type="term" value="F:metal ion binding"/>
    <property type="evidence" value="ECO:0007669"/>
    <property type="project" value="UniProtKB-KW"/>
</dbReference>
<dbReference type="Gene3D" id="1.10.287.910">
    <property type="entry name" value="bacterial mercury transporter, merf"/>
    <property type="match status" value="1"/>
</dbReference>
<reference evidence="16 17" key="1">
    <citation type="submission" date="2019-03" db="EMBL/GenBank/DDBJ databases">
        <title>Genomic Encyclopedia of Type Strains, Phase IV (KMG-IV): sequencing the most valuable type-strain genomes for metagenomic binning, comparative biology and taxonomic classification.</title>
        <authorList>
            <person name="Goeker M."/>
        </authorList>
    </citation>
    <scope>NUCLEOTIDE SEQUENCE [LARGE SCALE GENOMIC DNA]</scope>
    <source>
        <strain evidence="16 17">DSM 25059</strain>
    </source>
</reference>
<feature type="transmembrane region" description="Helical" evidence="15">
    <location>
        <begin position="104"/>
        <end position="127"/>
    </location>
</feature>
<evidence type="ECO:0000256" key="7">
    <source>
        <dbReference type="ARBA" id="ARBA00022519"/>
    </source>
</evidence>
<dbReference type="Pfam" id="PF02411">
    <property type="entry name" value="MerT"/>
    <property type="match status" value="1"/>
</dbReference>
<dbReference type="Proteomes" id="UP000295493">
    <property type="component" value="Unassembled WGS sequence"/>
</dbReference>
<proteinExistence type="inferred from homology"/>
<dbReference type="EMBL" id="SNWD01000002">
    <property type="protein sequence ID" value="TDN85299.1"/>
    <property type="molecule type" value="Genomic_DNA"/>
</dbReference>
<sequence length="131" mass="14311">MAATRPESEGSTSTRQGGRRGGWLATGGIVGAVLASSCCIVPLLLVMLGISGAWIANLTALEPYKPYFLAMTLAFLAGGFWHVYFRPKPHCDEDSYCARPRSDLLTKAVLWVATLIVALTMTLQWWAPLFY</sequence>
<evidence type="ECO:0000313" key="17">
    <source>
        <dbReference type="Proteomes" id="UP000295493"/>
    </source>
</evidence>
<keyword evidence="6" id="KW-1003">Cell membrane</keyword>
<comment type="caution">
    <text evidence="16">The sequence shown here is derived from an EMBL/GenBank/DDBJ whole genome shotgun (WGS) entry which is preliminary data.</text>
</comment>
<comment type="similarity">
    <text evidence="2">Belongs to the MerT family.</text>
</comment>
<keyword evidence="11 15" id="KW-1133">Transmembrane helix</keyword>
<dbReference type="GO" id="GO:0015097">
    <property type="term" value="F:mercury ion transmembrane transporter activity"/>
    <property type="evidence" value="ECO:0007669"/>
    <property type="project" value="InterPro"/>
</dbReference>
<keyword evidence="7" id="KW-0997">Cell inner membrane</keyword>
<evidence type="ECO:0000256" key="6">
    <source>
        <dbReference type="ARBA" id="ARBA00022475"/>
    </source>
</evidence>
<evidence type="ECO:0000256" key="15">
    <source>
        <dbReference type="SAM" id="Phobius"/>
    </source>
</evidence>
<accession>A0A4R6FTW9</accession>
<dbReference type="GO" id="GO:0005886">
    <property type="term" value="C:plasma membrane"/>
    <property type="evidence" value="ECO:0007669"/>
    <property type="project" value="UniProtKB-SubCell"/>
</dbReference>
<dbReference type="InterPro" id="IPR003457">
    <property type="entry name" value="Transprt_MerT"/>
</dbReference>
<evidence type="ECO:0000256" key="11">
    <source>
        <dbReference type="ARBA" id="ARBA00022989"/>
    </source>
</evidence>
<feature type="transmembrane region" description="Helical" evidence="15">
    <location>
        <begin position="66"/>
        <end position="84"/>
    </location>
</feature>
<keyword evidence="17" id="KW-1185">Reference proteome</keyword>
<evidence type="ECO:0000256" key="8">
    <source>
        <dbReference type="ARBA" id="ARBA00022692"/>
    </source>
</evidence>
<evidence type="ECO:0000256" key="14">
    <source>
        <dbReference type="ARBA" id="ARBA00045720"/>
    </source>
</evidence>
<dbReference type="OrthoDB" id="9813737at2"/>
<dbReference type="RefSeq" id="WP_133494260.1">
    <property type="nucleotide sequence ID" value="NZ_BMLU01000002.1"/>
</dbReference>
<evidence type="ECO:0000256" key="3">
    <source>
        <dbReference type="ARBA" id="ARBA00017053"/>
    </source>
</evidence>
<evidence type="ECO:0000256" key="5">
    <source>
        <dbReference type="ARBA" id="ARBA00022466"/>
    </source>
</evidence>
<evidence type="ECO:0000256" key="1">
    <source>
        <dbReference type="ARBA" id="ARBA00004429"/>
    </source>
</evidence>
<organism evidence="16 17">
    <name type="scientific">Stakelama pacifica</name>
    <dbReference type="NCBI Taxonomy" id="517720"/>
    <lineage>
        <taxon>Bacteria</taxon>
        <taxon>Pseudomonadati</taxon>
        <taxon>Pseudomonadota</taxon>
        <taxon>Alphaproteobacteria</taxon>
        <taxon>Sphingomonadales</taxon>
        <taxon>Sphingomonadaceae</taxon>
        <taxon>Stakelama</taxon>
    </lineage>
</organism>
<evidence type="ECO:0000313" key="16">
    <source>
        <dbReference type="EMBL" id="TDN85299.1"/>
    </source>
</evidence>
<evidence type="ECO:0000256" key="9">
    <source>
        <dbReference type="ARBA" id="ARBA00022723"/>
    </source>
</evidence>
<protein>
    <recommendedName>
        <fullName evidence="3">Mercuric transport protein MerT</fullName>
    </recommendedName>
    <alternativeName>
        <fullName evidence="13">Mercury ion transport protein</fullName>
    </alternativeName>
</protein>
<evidence type="ECO:0000256" key="4">
    <source>
        <dbReference type="ARBA" id="ARBA00022448"/>
    </source>
</evidence>
<name>A0A4R6FTW9_9SPHN</name>
<keyword evidence="4" id="KW-0813">Transport</keyword>
<evidence type="ECO:0000256" key="2">
    <source>
        <dbReference type="ARBA" id="ARBA00008224"/>
    </source>
</evidence>
<keyword evidence="12 15" id="KW-0472">Membrane</keyword>
<dbReference type="AlphaFoldDB" id="A0A4R6FTW9"/>
<evidence type="ECO:0000256" key="12">
    <source>
        <dbReference type="ARBA" id="ARBA00023136"/>
    </source>
</evidence>
<evidence type="ECO:0000256" key="13">
    <source>
        <dbReference type="ARBA" id="ARBA00030934"/>
    </source>
</evidence>
<keyword evidence="5" id="KW-0475">Mercuric resistance</keyword>
<feature type="transmembrane region" description="Helical" evidence="15">
    <location>
        <begin position="21"/>
        <end position="54"/>
    </location>
</feature>
<comment type="subcellular location">
    <subcellularLocation>
        <location evidence="1">Cell inner membrane</location>
        <topology evidence="1">Multi-pass membrane protein</topology>
    </subcellularLocation>
</comment>
<keyword evidence="8 15" id="KW-0812">Transmembrane</keyword>
<evidence type="ECO:0000256" key="10">
    <source>
        <dbReference type="ARBA" id="ARBA00022914"/>
    </source>
</evidence>
<comment type="function">
    <text evidence="14">Involved in mercury resistance. Probably transfers a mercuric ion from the periplasmic Hg(2+)-binding protein MerP to the cytoplasmic mercuric reductase MerA.</text>
</comment>